<dbReference type="EMBL" id="CAJNYU010002539">
    <property type="protein sequence ID" value="CAF3562561.1"/>
    <property type="molecule type" value="Genomic_DNA"/>
</dbReference>
<dbReference type="SUPFAM" id="SSF55486">
    <property type="entry name" value="Metalloproteases ('zincins'), catalytic domain"/>
    <property type="match status" value="1"/>
</dbReference>
<proteinExistence type="inferred from homology"/>
<sequence length="209" mass="23718">MHEPLVNTEWPWAMNFGSIGVLLAQELFASIDGPDGEYLQLSLIVIYICISMNSGRTYLPNGTRTDWWEPPTKVGYNNSRNCITDYYVNELKTLRYQVNDVLVEVQLAGEPFSPTTLRHIGALRIAYGALKNNDDMKSLKMPGTNLTSEQTFFLAYAQTQCYQRQAIVQFLRTESGSYDEGTALNAALIHMPEFAKTFECEARKDQCFD</sequence>
<comment type="similarity">
    <text evidence="1">Belongs to the peptidase M13 family.</text>
</comment>
<organism evidence="3 4">
    <name type="scientific">Rotaria socialis</name>
    <dbReference type="NCBI Taxonomy" id="392032"/>
    <lineage>
        <taxon>Eukaryota</taxon>
        <taxon>Metazoa</taxon>
        <taxon>Spiralia</taxon>
        <taxon>Gnathifera</taxon>
        <taxon>Rotifera</taxon>
        <taxon>Eurotatoria</taxon>
        <taxon>Bdelloidea</taxon>
        <taxon>Philodinida</taxon>
        <taxon>Philodinidae</taxon>
        <taxon>Rotaria</taxon>
    </lineage>
</organism>
<dbReference type="GO" id="GO:0005886">
    <property type="term" value="C:plasma membrane"/>
    <property type="evidence" value="ECO:0007669"/>
    <property type="project" value="TreeGrafter"/>
</dbReference>
<dbReference type="InterPro" id="IPR000718">
    <property type="entry name" value="Peptidase_M13"/>
</dbReference>
<dbReference type="GO" id="GO:0004222">
    <property type="term" value="F:metalloendopeptidase activity"/>
    <property type="evidence" value="ECO:0007669"/>
    <property type="project" value="InterPro"/>
</dbReference>
<accession>A0A818L8M1</accession>
<comment type="caution">
    <text evidence="3">The sequence shown here is derived from an EMBL/GenBank/DDBJ whole genome shotgun (WGS) entry which is preliminary data.</text>
</comment>
<dbReference type="PANTHER" id="PTHR11733:SF167">
    <property type="entry name" value="FI17812P1-RELATED"/>
    <property type="match status" value="1"/>
</dbReference>
<dbReference type="AlphaFoldDB" id="A0A818L8M1"/>
<evidence type="ECO:0000256" key="1">
    <source>
        <dbReference type="ARBA" id="ARBA00007357"/>
    </source>
</evidence>
<reference evidence="3" key="1">
    <citation type="submission" date="2021-02" db="EMBL/GenBank/DDBJ databases">
        <authorList>
            <person name="Nowell W R."/>
        </authorList>
    </citation>
    <scope>NUCLEOTIDE SEQUENCE</scope>
</reference>
<dbReference type="Pfam" id="PF01431">
    <property type="entry name" value="Peptidase_M13"/>
    <property type="match status" value="1"/>
</dbReference>
<dbReference type="Proteomes" id="UP000663869">
    <property type="component" value="Unassembled WGS sequence"/>
</dbReference>
<evidence type="ECO:0000259" key="2">
    <source>
        <dbReference type="Pfam" id="PF01431"/>
    </source>
</evidence>
<dbReference type="GO" id="GO:0016485">
    <property type="term" value="P:protein processing"/>
    <property type="evidence" value="ECO:0007669"/>
    <property type="project" value="TreeGrafter"/>
</dbReference>
<dbReference type="InterPro" id="IPR018497">
    <property type="entry name" value="Peptidase_M13_C"/>
</dbReference>
<evidence type="ECO:0000313" key="3">
    <source>
        <dbReference type="EMBL" id="CAF3562561.1"/>
    </source>
</evidence>
<dbReference type="Gene3D" id="3.40.390.10">
    <property type="entry name" value="Collagenase (Catalytic Domain)"/>
    <property type="match status" value="1"/>
</dbReference>
<evidence type="ECO:0000313" key="4">
    <source>
        <dbReference type="Proteomes" id="UP000663869"/>
    </source>
</evidence>
<name>A0A818L8M1_9BILA</name>
<feature type="domain" description="Peptidase M13 C-terminal" evidence="2">
    <location>
        <begin position="54"/>
        <end position="202"/>
    </location>
</feature>
<gene>
    <name evidence="3" type="ORF">FME351_LOCUS20035</name>
</gene>
<dbReference type="PANTHER" id="PTHR11733">
    <property type="entry name" value="ZINC METALLOPROTEASE FAMILY M13 NEPRILYSIN-RELATED"/>
    <property type="match status" value="1"/>
</dbReference>
<dbReference type="InterPro" id="IPR024079">
    <property type="entry name" value="MetalloPept_cat_dom_sf"/>
</dbReference>
<dbReference type="PROSITE" id="PS51885">
    <property type="entry name" value="NEPRILYSIN"/>
    <property type="match status" value="1"/>
</dbReference>
<protein>
    <recommendedName>
        <fullName evidence="2">Peptidase M13 C-terminal domain-containing protein</fullName>
    </recommendedName>
</protein>